<name>A0A2H1GQJ3_ZYMTR</name>
<dbReference type="AlphaFoldDB" id="A0A2H1GQJ3"/>
<gene>
    <name evidence="2" type="ORF">ZT1E4_G8119</name>
</gene>
<protein>
    <recommendedName>
        <fullName evidence="4">F-box domain-containing protein</fullName>
    </recommendedName>
</protein>
<sequence length="346" mass="38839">MGLLRVAMLSATFSLVLGLSGLAPAPRHTKRITTPPFVHTDSPQKREMAGKKIPYRPTVLHGHKLRHRKPYHAIDSPDAGSRVVETVELLENILSRLDVHGILAAKLINKHVKQVVVTSPKILRSLVLFEFNSASTQMSIASPGIVLPRAGIWDDDGGERQQRRPFAHAVSADGVHHIAYDLHNTDWRARSIVPLEQTQLELFFLPHNTPVRVHVFNYRQNLSIYKRWAEFIITVKGCRLGELVGLVTKMGVLLSDKNVLQLTALTEAGEWKRELQVTEEEKRFLVNGGEFALSTRVRLDSEHPDLSEQAVKCARAAGTWQEEVNRRQLAKTGREAQLGAKNNRGR</sequence>
<dbReference type="EMBL" id="LT854259">
    <property type="protein sequence ID" value="SMR55771.1"/>
    <property type="molecule type" value="Genomic_DNA"/>
</dbReference>
<feature type="signal peptide" evidence="1">
    <location>
        <begin position="1"/>
        <end position="18"/>
    </location>
</feature>
<evidence type="ECO:0000313" key="3">
    <source>
        <dbReference type="Proteomes" id="UP000245764"/>
    </source>
</evidence>
<evidence type="ECO:0000256" key="1">
    <source>
        <dbReference type="SAM" id="SignalP"/>
    </source>
</evidence>
<evidence type="ECO:0000313" key="2">
    <source>
        <dbReference type="EMBL" id="SMR55771.1"/>
    </source>
</evidence>
<accession>A0A2H1GQJ3</accession>
<proteinExistence type="predicted"/>
<organism evidence="2 3">
    <name type="scientific">Zymoseptoria tritici ST99CH_1E4</name>
    <dbReference type="NCBI Taxonomy" id="1276532"/>
    <lineage>
        <taxon>Eukaryota</taxon>
        <taxon>Fungi</taxon>
        <taxon>Dikarya</taxon>
        <taxon>Ascomycota</taxon>
        <taxon>Pezizomycotina</taxon>
        <taxon>Dothideomycetes</taxon>
        <taxon>Dothideomycetidae</taxon>
        <taxon>Mycosphaerellales</taxon>
        <taxon>Mycosphaerellaceae</taxon>
        <taxon>Zymoseptoria</taxon>
    </lineage>
</organism>
<keyword evidence="1" id="KW-0732">Signal</keyword>
<feature type="chain" id="PRO_5013661940" description="F-box domain-containing protein" evidence="1">
    <location>
        <begin position="19"/>
        <end position="346"/>
    </location>
</feature>
<evidence type="ECO:0008006" key="4">
    <source>
        <dbReference type="Google" id="ProtNLM"/>
    </source>
</evidence>
<dbReference type="Proteomes" id="UP000245764">
    <property type="component" value="Chromosome 7"/>
</dbReference>
<reference evidence="3" key="1">
    <citation type="submission" date="2017-05" db="EMBL/GenBank/DDBJ databases">
        <authorList>
            <person name="Song R."/>
            <person name="Chenine A.L."/>
            <person name="Ruprecht R.M."/>
        </authorList>
    </citation>
    <scope>NUCLEOTIDE SEQUENCE [LARGE SCALE GENOMIC DNA]</scope>
</reference>